<keyword evidence="2" id="KW-1185">Reference proteome</keyword>
<keyword evidence="1" id="KW-0614">Plasmid</keyword>
<sequence length="63" mass="7412">MPKCWTKERFSDTMELNALRGFKKSFQLIRDLLIHMLWSAHCTNSMWAHYASKVANRGGFYGE</sequence>
<gene>
    <name evidence="1" type="ORF">AZOBR_p60104</name>
</gene>
<evidence type="ECO:0000313" key="2">
    <source>
        <dbReference type="Proteomes" id="UP000007319"/>
    </source>
</evidence>
<proteinExistence type="predicted"/>
<accession>A0A9P1K1Z5</accession>
<reference evidence="1 2" key="1">
    <citation type="journal article" date="2011" name="PLoS Genet.">
        <title>Azospirillum genomes reveal transition of bacteria from aquatic to terrestrial environments.</title>
        <authorList>
            <person name="Wisniewski-Dye F."/>
            <person name="Borziak K."/>
            <person name="Khalsa-Moyers G."/>
            <person name="Alexandre G."/>
            <person name="Sukharnikov L.O."/>
            <person name="Wuichet K."/>
            <person name="Hurst G.B."/>
            <person name="McDonald W.H."/>
            <person name="Robertson J.S."/>
            <person name="Barbe V."/>
            <person name="Calteau A."/>
            <person name="Rouy Z."/>
            <person name="Mangenot S."/>
            <person name="Prigent-Combaret C."/>
            <person name="Normand P."/>
            <person name="Boyer M."/>
            <person name="Siguier P."/>
            <person name="Dessaux Y."/>
            <person name="Elmerich C."/>
            <person name="Condemine G."/>
            <person name="Krishnen G."/>
            <person name="Kennedy I."/>
            <person name="Paterson A.H."/>
            <person name="Gonzalez V."/>
            <person name="Mavingui P."/>
            <person name="Zhulin I.B."/>
        </authorList>
    </citation>
    <scope>NUCLEOTIDE SEQUENCE [LARGE SCALE GENOMIC DNA]</scope>
    <source>
        <strain evidence="1 2">Sp245</strain>
    </source>
</reference>
<protein>
    <submittedName>
        <fullName evidence="1">Uncharacterized protein</fullName>
    </submittedName>
</protein>
<geneLocation type="plasmid" evidence="1 2">
    <name>AZOBR_p6</name>
</geneLocation>
<dbReference type="EMBL" id="HE577333">
    <property type="protein sequence ID" value="CCD04040.1"/>
    <property type="molecule type" value="Genomic_DNA"/>
</dbReference>
<dbReference type="Proteomes" id="UP000007319">
    <property type="component" value="Plasmid AZOBR_p6"/>
</dbReference>
<organism evidence="1 2">
    <name type="scientific">Azospirillum baldaniorum</name>
    <dbReference type="NCBI Taxonomy" id="1064539"/>
    <lineage>
        <taxon>Bacteria</taxon>
        <taxon>Pseudomonadati</taxon>
        <taxon>Pseudomonadota</taxon>
        <taxon>Alphaproteobacteria</taxon>
        <taxon>Rhodospirillales</taxon>
        <taxon>Azospirillaceae</taxon>
        <taxon>Azospirillum</taxon>
    </lineage>
</organism>
<name>A0A9P1K1Z5_9PROT</name>
<dbReference type="KEGG" id="abs:AZOBR_p60104"/>
<dbReference type="AlphaFoldDB" id="A0A9P1K1Z5"/>
<evidence type="ECO:0000313" key="1">
    <source>
        <dbReference type="EMBL" id="CCD04040.1"/>
    </source>
</evidence>